<dbReference type="EMBL" id="CP049010">
    <property type="protein sequence ID" value="QID87170.1"/>
    <property type="molecule type" value="Genomic_DNA"/>
</dbReference>
<dbReference type="Proteomes" id="UP000501346">
    <property type="component" value="Chromosome SeXIII-ScXIII"/>
</dbReference>
<evidence type="ECO:0000313" key="1">
    <source>
        <dbReference type="EMBL" id="QID87170.1"/>
    </source>
</evidence>
<accession>A0A6C1EEC3</accession>
<reference evidence="1 2" key="1">
    <citation type="journal article" date="2019" name="BMC Genomics">
        <title>Chromosome level assembly and comparative genome analysis confirm lager-brewing yeasts originated from a single hybridization.</title>
        <authorList>
            <person name="Salazar A.N."/>
            <person name="Gorter de Vries A.R."/>
            <person name="van den Broek M."/>
            <person name="Brouwers N."/>
            <person name="de la Torre Cortes P."/>
            <person name="Kuijpers N.G.A."/>
            <person name="Daran J.G."/>
            <person name="Abeel T."/>
        </authorList>
    </citation>
    <scope>NUCLEOTIDE SEQUENCE [LARGE SCALE GENOMIC DNA]</scope>
    <source>
        <strain evidence="1 2">CBS 1483</strain>
    </source>
</reference>
<name>A0A6C1EEC3_SACPS</name>
<evidence type="ECO:0000313" key="2">
    <source>
        <dbReference type="Proteomes" id="UP000501346"/>
    </source>
</evidence>
<organism evidence="1 2">
    <name type="scientific">Saccharomyces pastorianus</name>
    <name type="common">Lager yeast</name>
    <name type="synonym">Saccharomyces cerevisiae x Saccharomyces eubayanus</name>
    <dbReference type="NCBI Taxonomy" id="27292"/>
    <lineage>
        <taxon>Eukaryota</taxon>
        <taxon>Fungi</taxon>
        <taxon>Dikarya</taxon>
        <taxon>Ascomycota</taxon>
        <taxon>Saccharomycotina</taxon>
        <taxon>Saccharomycetes</taxon>
        <taxon>Saccharomycetales</taxon>
        <taxon>Saccharomycetaceae</taxon>
        <taxon>Saccharomyces</taxon>
    </lineage>
</organism>
<dbReference type="OrthoDB" id="4033014at2759"/>
<protein>
    <submittedName>
        <fullName evidence="1">Interactor with COP9 signalosome (CSN) complex</fullName>
    </submittedName>
</protein>
<proteinExistence type="predicted"/>
<sequence>MNIDHLGLSPLAISEVNFLHESSSSSKDHSWFLFLGFKQDQTSEVYVPINENETDSGWYVEKVIPIPVHPNLQIDQESLQRKISLVKVTQKDICVLGIIDLYRSDHDEDIENEVMEKILTQLTPLSLMYLIRYNASYPPASSEEFINNLKGFRIENQIQVGMRIILEFLQEKVQIHDMNDKYQILIPDKDVDLHRDEILISDNNMGLHRDEFKLIDMNDQEINIQEYNNSAIRKLIERINRMIKFLENYDIHDNSFSSGRDVILRKISMLITQLQRGGTNDMNYLLDNKVNEIRLLEISCKQWEISNALKK</sequence>
<keyword evidence="2" id="KW-1185">Reference proteome</keyword>
<gene>
    <name evidence="1" type="primary">CSI1_2</name>
    <name evidence="1" type="ORF">GRS66_009833</name>
</gene>
<dbReference type="AlphaFoldDB" id="A0A6C1EEC3"/>